<dbReference type="PANTHER" id="PTHR43008:SF4">
    <property type="entry name" value="CHAIN DEHYDROGENASE, PUTATIVE (AFU_ORTHOLOGUE AFUA_4G08710)-RELATED"/>
    <property type="match status" value="1"/>
</dbReference>
<dbReference type="SUPFAM" id="SSF51735">
    <property type="entry name" value="NAD(P)-binding Rossmann-fold domains"/>
    <property type="match status" value="1"/>
</dbReference>
<dbReference type="Gene3D" id="3.40.50.720">
    <property type="entry name" value="NAD(P)-binding Rossmann-like Domain"/>
    <property type="match status" value="1"/>
</dbReference>
<dbReference type="Proteomes" id="UP001203512">
    <property type="component" value="Unassembled WGS sequence"/>
</dbReference>
<organism evidence="3 4">
    <name type="scientific">Sphingobium agri</name>
    <dbReference type="NCBI Taxonomy" id="2933566"/>
    <lineage>
        <taxon>Bacteria</taxon>
        <taxon>Pseudomonadati</taxon>
        <taxon>Pseudomonadota</taxon>
        <taxon>Alphaproteobacteria</taxon>
        <taxon>Sphingomonadales</taxon>
        <taxon>Sphingomonadaceae</taxon>
        <taxon>Sphingobium</taxon>
    </lineage>
</organism>
<accession>A0ABT0DZD0</accession>
<dbReference type="PRINTS" id="PR00081">
    <property type="entry name" value="GDHRDH"/>
</dbReference>
<dbReference type="RefSeq" id="WP_247232830.1">
    <property type="nucleotide sequence ID" value="NZ_JALKHS010000010.1"/>
</dbReference>
<evidence type="ECO:0000256" key="2">
    <source>
        <dbReference type="ARBA" id="ARBA00023002"/>
    </source>
</evidence>
<keyword evidence="4" id="KW-1185">Reference proteome</keyword>
<dbReference type="EMBL" id="JALKHS010000010">
    <property type="protein sequence ID" value="MCK0532480.1"/>
    <property type="molecule type" value="Genomic_DNA"/>
</dbReference>
<evidence type="ECO:0000313" key="3">
    <source>
        <dbReference type="EMBL" id="MCK0532480.1"/>
    </source>
</evidence>
<evidence type="ECO:0000313" key="4">
    <source>
        <dbReference type="Proteomes" id="UP001203512"/>
    </source>
</evidence>
<proteinExistence type="inferred from homology"/>
<reference evidence="3 4" key="1">
    <citation type="submission" date="2022-04" db="EMBL/GenBank/DDBJ databases">
        <authorList>
            <person name="Huq M.A."/>
        </authorList>
    </citation>
    <scope>NUCLEOTIDE SEQUENCE [LARGE SCALE GENOMIC DNA]</scope>
    <source>
        <strain evidence="3 4">MAH-33</strain>
    </source>
</reference>
<protein>
    <submittedName>
        <fullName evidence="3">SDR family oxidoreductase</fullName>
    </submittedName>
</protein>
<dbReference type="InterPro" id="IPR036291">
    <property type="entry name" value="NAD(P)-bd_dom_sf"/>
</dbReference>
<evidence type="ECO:0000256" key="1">
    <source>
        <dbReference type="ARBA" id="ARBA00006484"/>
    </source>
</evidence>
<dbReference type="Pfam" id="PF13561">
    <property type="entry name" value="adh_short_C2"/>
    <property type="match status" value="1"/>
</dbReference>
<keyword evidence="2" id="KW-0560">Oxidoreductase</keyword>
<sequence>MSRTIVVTGAASGIGAATRDRLERAGHQVIGVDLRNSDIDADLGTAEGRTSMIDEVTRRAPDGIDAVLAGAGISAQGMERETIGINYFGAVATLEGLRPLLAKSARPRAVAICSTTAILPSNAQVVELCLAGKEEAAREAMANDGGNAYSTSKNALSQWVRRAAVQPEWGGAGILLNGIGPGVVKTPMTTPLLSQPDMVKLINQSNPIAVNEYAGPEQIAELLDFLLNMENNYLLGQLIFIDGGSDAILRPRQV</sequence>
<comment type="similarity">
    <text evidence="1">Belongs to the short-chain dehydrogenases/reductases (SDR) family.</text>
</comment>
<name>A0ABT0DZD0_9SPHN</name>
<gene>
    <name evidence="3" type="ORF">MU848_12895</name>
</gene>
<comment type="caution">
    <text evidence="3">The sequence shown here is derived from an EMBL/GenBank/DDBJ whole genome shotgun (WGS) entry which is preliminary data.</text>
</comment>
<dbReference type="InterPro" id="IPR002347">
    <property type="entry name" value="SDR_fam"/>
</dbReference>
<dbReference type="PANTHER" id="PTHR43008">
    <property type="entry name" value="BENZIL REDUCTASE"/>
    <property type="match status" value="1"/>
</dbReference>